<keyword evidence="4" id="KW-0067">ATP-binding</keyword>
<evidence type="ECO:0000259" key="5">
    <source>
        <dbReference type="PROSITE" id="PS50146"/>
    </source>
</evidence>
<dbReference type="Proteomes" id="UP000197208">
    <property type="component" value="Unassembled WGS sequence"/>
</dbReference>
<evidence type="ECO:0000256" key="3">
    <source>
        <dbReference type="ARBA" id="ARBA00022777"/>
    </source>
</evidence>
<dbReference type="Gene3D" id="3.40.50.10330">
    <property type="entry name" value="Probable inorganic polyphosphate/atp-NAD kinase, domain 1"/>
    <property type="match status" value="1"/>
</dbReference>
<evidence type="ECO:0000313" key="6">
    <source>
        <dbReference type="EMBL" id="OWL98823.1"/>
    </source>
</evidence>
<dbReference type="InterPro" id="IPR017438">
    <property type="entry name" value="ATP-NAD_kinase_N"/>
</dbReference>
<keyword evidence="7" id="KW-1185">Reference proteome</keyword>
<dbReference type="OrthoDB" id="142078at2"/>
<dbReference type="RefSeq" id="WP_088246745.1">
    <property type="nucleotide sequence ID" value="NZ_NHMK01000004.1"/>
</dbReference>
<keyword evidence="1" id="KW-0808">Transferase</keyword>
<organism evidence="6 7">
    <name type="scientific">Deinococcus indicus</name>
    <dbReference type="NCBI Taxonomy" id="223556"/>
    <lineage>
        <taxon>Bacteria</taxon>
        <taxon>Thermotogati</taxon>
        <taxon>Deinococcota</taxon>
        <taxon>Deinococci</taxon>
        <taxon>Deinococcales</taxon>
        <taxon>Deinococcaceae</taxon>
        <taxon>Deinococcus</taxon>
    </lineage>
</organism>
<dbReference type="Pfam" id="PF00781">
    <property type="entry name" value="DAGK_cat"/>
    <property type="match status" value="1"/>
</dbReference>
<comment type="caution">
    <text evidence="6">The sequence shown here is derived from an EMBL/GenBank/DDBJ whole genome shotgun (WGS) entry which is preliminary data.</text>
</comment>
<evidence type="ECO:0000256" key="1">
    <source>
        <dbReference type="ARBA" id="ARBA00022679"/>
    </source>
</evidence>
<dbReference type="InterPro" id="IPR050187">
    <property type="entry name" value="Lipid_Phosphate_FormReg"/>
</dbReference>
<dbReference type="InterPro" id="IPR016064">
    <property type="entry name" value="NAD/diacylglycerol_kinase_sf"/>
</dbReference>
<dbReference type="PANTHER" id="PTHR12358">
    <property type="entry name" value="SPHINGOSINE KINASE"/>
    <property type="match status" value="1"/>
</dbReference>
<keyword evidence="2" id="KW-0547">Nucleotide-binding</keyword>
<accession>A0A246BT37</accession>
<sequence length="312" mass="31736">MTVLSSGVSPAPSGRRGATLIFNAGAGGSEHCTPDDLVAALEGIGFSPVYRSTACEADLDAALADAQGAVFVAGGDGTVRAAALRLAGREGVTLGVIPLGTANNVARTLGVQGEPLDVIAGYAGAGVRPFDLGRVEAPWGQDLFLEACGCGAFADVLAEYDPESGKSPLRAVQALTATLTHFDPPPVALCVDGVPVPEVPLALLEVMNTNATGPRLRLATRADPGDGQLDVVRIDAGAREGLLAYLAALARDEFTGLESVQVDRAGVIEIPYVGQAFHVDAEVRPPVQGASGRVRIEVWAGALSVLVPVGGA</sequence>
<dbReference type="GO" id="GO:0005524">
    <property type="term" value="F:ATP binding"/>
    <property type="evidence" value="ECO:0007669"/>
    <property type="project" value="UniProtKB-KW"/>
</dbReference>
<dbReference type="InterPro" id="IPR001206">
    <property type="entry name" value="Diacylglycerol_kinase_cat_dom"/>
</dbReference>
<evidence type="ECO:0000313" key="7">
    <source>
        <dbReference type="Proteomes" id="UP000197208"/>
    </source>
</evidence>
<reference evidence="6 7" key="1">
    <citation type="submission" date="2017-05" db="EMBL/GenBank/DDBJ databases">
        <title>De novo genome assembly of Deniococcus indicus strain DR1.</title>
        <authorList>
            <person name="Chauhan D."/>
            <person name="Yennamalli R.M."/>
            <person name="Priyadarshini R."/>
        </authorList>
    </citation>
    <scope>NUCLEOTIDE SEQUENCE [LARGE SCALE GENOMIC DNA]</scope>
    <source>
        <strain evidence="6 7">DR1</strain>
    </source>
</reference>
<dbReference type="SUPFAM" id="SSF111331">
    <property type="entry name" value="NAD kinase/diacylglycerol kinase-like"/>
    <property type="match status" value="1"/>
</dbReference>
<feature type="domain" description="DAGKc" evidence="5">
    <location>
        <begin position="51"/>
        <end position="140"/>
    </location>
</feature>
<dbReference type="PROSITE" id="PS50146">
    <property type="entry name" value="DAGK"/>
    <property type="match status" value="1"/>
</dbReference>
<evidence type="ECO:0000256" key="4">
    <source>
        <dbReference type="ARBA" id="ARBA00022840"/>
    </source>
</evidence>
<gene>
    <name evidence="6" type="ORF">CBQ26_00970</name>
</gene>
<name>A0A246BT37_9DEIO</name>
<keyword evidence="3 6" id="KW-0418">Kinase</keyword>
<protein>
    <submittedName>
        <fullName evidence="6">Diacylglycerol kinase</fullName>
    </submittedName>
</protein>
<dbReference type="InterPro" id="IPR045540">
    <property type="entry name" value="YegS/DAGK_C"/>
</dbReference>
<dbReference type="PANTHER" id="PTHR12358:SF54">
    <property type="entry name" value="SPHINGOSINE KINASE RELATED PROTEIN"/>
    <property type="match status" value="1"/>
</dbReference>
<evidence type="ECO:0000256" key="2">
    <source>
        <dbReference type="ARBA" id="ARBA00022741"/>
    </source>
</evidence>
<dbReference type="SMART" id="SM00046">
    <property type="entry name" value="DAGKc"/>
    <property type="match status" value="1"/>
</dbReference>
<dbReference type="GO" id="GO:0016301">
    <property type="term" value="F:kinase activity"/>
    <property type="evidence" value="ECO:0007669"/>
    <property type="project" value="UniProtKB-KW"/>
</dbReference>
<dbReference type="AlphaFoldDB" id="A0A246BT37"/>
<dbReference type="EMBL" id="NHMK01000004">
    <property type="protein sequence ID" value="OWL98823.1"/>
    <property type="molecule type" value="Genomic_DNA"/>
</dbReference>
<proteinExistence type="predicted"/>
<dbReference type="Gene3D" id="2.60.200.40">
    <property type="match status" value="1"/>
</dbReference>
<dbReference type="Pfam" id="PF19279">
    <property type="entry name" value="YegS_C"/>
    <property type="match status" value="1"/>
</dbReference>